<dbReference type="Pfam" id="PF01979">
    <property type="entry name" value="Amidohydro_1"/>
    <property type="match status" value="1"/>
</dbReference>
<dbReference type="Gene3D" id="3.20.20.140">
    <property type="entry name" value="Metal-dependent hydrolases"/>
    <property type="match status" value="1"/>
</dbReference>
<dbReference type="SUPFAM" id="SSF51338">
    <property type="entry name" value="Composite domain of metallo-dependent hydrolases"/>
    <property type="match status" value="1"/>
</dbReference>
<dbReference type="PANTHER" id="PTHR43135">
    <property type="entry name" value="ALPHA-D-RIBOSE 1-METHYLPHOSPHONATE 5-TRIPHOSPHATE DIPHOSPHATASE"/>
    <property type="match status" value="1"/>
</dbReference>
<sequence length="180" mass="19915">MLRSSKLACRRALNIAAEAGVTLSYGSDLLGPLGVAQTKEFGLRSQALSTKQVLQSATVDAARLLREEEFLGQIKAGFSADLLVLNENPLEDILIFDLPEKHFLAVVKEGRVEASRWSKLPEDMDITRPDALIECLFSQQVSKVLGSLSIYAKANKILYNKNILKPKIHVYSISTPCEKR</sequence>
<dbReference type="PANTHER" id="PTHR43135:SF3">
    <property type="entry name" value="ALPHA-D-RIBOSE 1-METHYLPHOSPHONATE 5-TRIPHOSPHATE DIPHOSPHATASE"/>
    <property type="match status" value="1"/>
</dbReference>
<dbReference type="OrthoDB" id="5595695at2759"/>
<dbReference type="InterPro" id="IPR032466">
    <property type="entry name" value="Metal_Hydrolase"/>
</dbReference>
<dbReference type="InterPro" id="IPR051781">
    <property type="entry name" value="Metallo-dep_Hydrolase"/>
</dbReference>
<accession>A0A1B7P5G9</accession>
<reference evidence="2 3" key="1">
    <citation type="submission" date="2015-07" db="EMBL/GenBank/DDBJ databases">
        <title>Emmonsia species relationships and genome sequence.</title>
        <authorList>
            <person name="Cuomo C.A."/>
            <person name="Schwartz I.S."/>
            <person name="Kenyon C."/>
            <person name="de Hoog G.S."/>
            <person name="Govender N.P."/>
            <person name="Botha A."/>
            <person name="Moreno L."/>
            <person name="de Vries M."/>
            <person name="Munoz J.F."/>
            <person name="Stielow J.B."/>
        </authorList>
    </citation>
    <scope>NUCLEOTIDE SEQUENCE [LARGE SCALE GENOMIC DNA]</scope>
    <source>
        <strain evidence="2 3">CBS 136260</strain>
    </source>
</reference>
<evidence type="ECO:0000313" key="3">
    <source>
        <dbReference type="Proteomes" id="UP000091918"/>
    </source>
</evidence>
<evidence type="ECO:0000313" key="2">
    <source>
        <dbReference type="EMBL" id="OAX84282.1"/>
    </source>
</evidence>
<dbReference type="InterPro" id="IPR011059">
    <property type="entry name" value="Metal-dep_hydrolase_composite"/>
</dbReference>
<evidence type="ECO:0000259" key="1">
    <source>
        <dbReference type="Pfam" id="PF01979"/>
    </source>
</evidence>
<comment type="caution">
    <text evidence="2">The sequence shown here is derived from an EMBL/GenBank/DDBJ whole genome shotgun (WGS) entry which is preliminary data.</text>
</comment>
<dbReference type="SUPFAM" id="SSF51556">
    <property type="entry name" value="Metallo-dependent hydrolases"/>
    <property type="match status" value="1"/>
</dbReference>
<dbReference type="Gene3D" id="2.30.40.10">
    <property type="entry name" value="Urease, subunit C, domain 1"/>
    <property type="match status" value="1"/>
</dbReference>
<dbReference type="EMBL" id="LGUA01000089">
    <property type="protein sequence ID" value="OAX84282.1"/>
    <property type="molecule type" value="Genomic_DNA"/>
</dbReference>
<dbReference type="AlphaFoldDB" id="A0A1B7P5G9"/>
<dbReference type="InterPro" id="IPR006680">
    <property type="entry name" value="Amidohydro-rel"/>
</dbReference>
<keyword evidence="3" id="KW-1185">Reference proteome</keyword>
<feature type="domain" description="Amidohydrolase-related" evidence="1">
    <location>
        <begin position="10"/>
        <end position="111"/>
    </location>
</feature>
<dbReference type="Proteomes" id="UP000091918">
    <property type="component" value="Unassembled WGS sequence"/>
</dbReference>
<organism evidence="2 3">
    <name type="scientific">Emergomyces africanus</name>
    <dbReference type="NCBI Taxonomy" id="1955775"/>
    <lineage>
        <taxon>Eukaryota</taxon>
        <taxon>Fungi</taxon>
        <taxon>Dikarya</taxon>
        <taxon>Ascomycota</taxon>
        <taxon>Pezizomycotina</taxon>
        <taxon>Eurotiomycetes</taxon>
        <taxon>Eurotiomycetidae</taxon>
        <taxon>Onygenales</taxon>
        <taxon>Ajellomycetaceae</taxon>
        <taxon>Emergomyces</taxon>
    </lineage>
</organism>
<dbReference type="STRING" id="1658172.A0A1B7P5G9"/>
<protein>
    <recommendedName>
        <fullName evidence="1">Amidohydrolase-related domain-containing protein</fullName>
    </recommendedName>
</protein>
<proteinExistence type="predicted"/>
<gene>
    <name evidence="2" type="ORF">ACJ72_01347</name>
</gene>
<dbReference type="GO" id="GO:0016810">
    <property type="term" value="F:hydrolase activity, acting on carbon-nitrogen (but not peptide) bonds"/>
    <property type="evidence" value="ECO:0007669"/>
    <property type="project" value="InterPro"/>
</dbReference>
<name>A0A1B7P5G9_9EURO</name>